<dbReference type="Pfam" id="PF01883">
    <property type="entry name" value="FeS_assembly_P"/>
    <property type="match status" value="1"/>
</dbReference>
<dbReference type="InterPro" id="IPR002744">
    <property type="entry name" value="MIP18-like"/>
</dbReference>
<comment type="caution">
    <text evidence="2">The sequence shown here is derived from an EMBL/GenBank/DDBJ whole genome shotgun (WGS) entry which is preliminary data.</text>
</comment>
<evidence type="ECO:0000313" key="2">
    <source>
        <dbReference type="EMBL" id="NGO38059.1"/>
    </source>
</evidence>
<dbReference type="PANTHER" id="PTHR42831">
    <property type="entry name" value="FE-S PROTEIN MATURATION AUXILIARY FACTOR YITW"/>
    <property type="match status" value="1"/>
</dbReference>
<dbReference type="PANTHER" id="PTHR42831:SF1">
    <property type="entry name" value="FE-S PROTEIN MATURATION AUXILIARY FACTOR YITW"/>
    <property type="match status" value="1"/>
</dbReference>
<name>A0A6M1RKD6_9BACT</name>
<evidence type="ECO:0000259" key="1">
    <source>
        <dbReference type="Pfam" id="PF01883"/>
    </source>
</evidence>
<dbReference type="SUPFAM" id="SSF117916">
    <property type="entry name" value="Fe-S cluster assembly (FSCA) domain-like"/>
    <property type="match status" value="1"/>
</dbReference>
<dbReference type="Proteomes" id="UP000477311">
    <property type="component" value="Unassembled WGS sequence"/>
</dbReference>
<organism evidence="2 3">
    <name type="scientific">Limisphaera ngatamarikiensis</name>
    <dbReference type="NCBI Taxonomy" id="1324935"/>
    <lineage>
        <taxon>Bacteria</taxon>
        <taxon>Pseudomonadati</taxon>
        <taxon>Verrucomicrobiota</taxon>
        <taxon>Verrucomicrobiia</taxon>
        <taxon>Limisphaerales</taxon>
        <taxon>Limisphaeraceae</taxon>
        <taxon>Limisphaera</taxon>
    </lineage>
</organism>
<keyword evidence="3" id="KW-1185">Reference proteome</keyword>
<reference evidence="2 3" key="1">
    <citation type="submission" date="2020-02" db="EMBL/GenBank/DDBJ databases">
        <title>Draft genome sequence of Limisphaera ngatamarikiensis NGM72.4T, a thermophilic Verrucomicrobia grouped in subdivision 3.</title>
        <authorList>
            <person name="Carere C.R."/>
            <person name="Steen J."/>
            <person name="Hugenholtz P."/>
            <person name="Stott M.B."/>
        </authorList>
    </citation>
    <scope>NUCLEOTIDE SEQUENCE [LARGE SCALE GENOMIC DNA]</scope>
    <source>
        <strain evidence="2 3">NGM72.4</strain>
    </source>
</reference>
<dbReference type="RefSeq" id="WP_165105364.1">
    <property type="nucleotide sequence ID" value="NZ_JAAKYA010000007.1"/>
</dbReference>
<sequence length="100" mass="11100">MIREEALWEALRRVVDPELGCNIVDLGLVYELECREDRVRVHMTTTNPGCPLEGVLVAGAQQALLSVPGVTEAEVIVVHDPPWHPGLVRPEGWSDLHARD</sequence>
<protein>
    <submittedName>
        <fullName evidence="2">Metal-sulfur cluster assembly factor</fullName>
    </submittedName>
</protein>
<evidence type="ECO:0000313" key="3">
    <source>
        <dbReference type="Proteomes" id="UP000477311"/>
    </source>
</evidence>
<gene>
    <name evidence="2" type="ORF">G4L39_01425</name>
</gene>
<dbReference type="InterPro" id="IPR052339">
    <property type="entry name" value="Fe-S_Maturation_MIP18"/>
</dbReference>
<proteinExistence type="predicted"/>
<dbReference type="Gene3D" id="3.30.300.130">
    <property type="entry name" value="Fe-S cluster assembly (FSCA)"/>
    <property type="match status" value="1"/>
</dbReference>
<dbReference type="InterPro" id="IPR034904">
    <property type="entry name" value="FSCA_dom_sf"/>
</dbReference>
<dbReference type="AlphaFoldDB" id="A0A6M1RKD6"/>
<feature type="domain" description="MIP18 family-like" evidence="1">
    <location>
        <begin position="4"/>
        <end position="75"/>
    </location>
</feature>
<dbReference type="EMBL" id="JAAKYA010000007">
    <property type="protein sequence ID" value="NGO38059.1"/>
    <property type="molecule type" value="Genomic_DNA"/>
</dbReference>
<accession>A0A6M1RKD6</accession>